<evidence type="ECO:0000256" key="1">
    <source>
        <dbReference type="ARBA" id="ARBA00006046"/>
    </source>
</evidence>
<reference evidence="4 5" key="1">
    <citation type="submission" date="2015-09" db="EMBL/GenBank/DDBJ databases">
        <authorList>
            <person name="Jackson K.R."/>
            <person name="Lunt B.L."/>
            <person name="Fisher J.N.B."/>
            <person name="Gardner A.V."/>
            <person name="Bailey M.E."/>
            <person name="Deus L.M."/>
            <person name="Earl A.S."/>
            <person name="Gibby P.D."/>
            <person name="Hartmann K.A."/>
            <person name="Liu J.E."/>
            <person name="Manci A.M."/>
            <person name="Nielsen D.A."/>
            <person name="Solomon M.B."/>
            <person name="Breakwell D.P."/>
            <person name="Burnett S.H."/>
            <person name="Grose J.H."/>
        </authorList>
    </citation>
    <scope>NUCLEOTIDE SEQUENCE [LARGE SCALE GENOMIC DNA]</scope>
    <source>
        <strain evidence="4 5">CECT 7799</strain>
    </source>
</reference>
<feature type="domain" description="Amine oxidase" evidence="3">
    <location>
        <begin position="27"/>
        <end position="269"/>
    </location>
</feature>
<dbReference type="Gene3D" id="3.50.50.60">
    <property type="entry name" value="FAD/NAD(P)-binding domain"/>
    <property type="match status" value="2"/>
</dbReference>
<dbReference type="EMBL" id="CYPR01000102">
    <property type="protein sequence ID" value="CUH38945.1"/>
    <property type="molecule type" value="Genomic_DNA"/>
</dbReference>
<gene>
    <name evidence="4" type="primary">crtI</name>
    <name evidence="4" type="ORF">JSE7799_01664</name>
</gene>
<dbReference type="STRING" id="313367.JSE7799_01664"/>
<dbReference type="EC" id="1.3.99.28" evidence="4"/>
<dbReference type="SUPFAM" id="SSF51905">
    <property type="entry name" value="FAD/NAD(P)-binding domain"/>
    <property type="match status" value="1"/>
</dbReference>
<dbReference type="InterPro" id="IPR036188">
    <property type="entry name" value="FAD/NAD-bd_sf"/>
</dbReference>
<organism evidence="4 5">
    <name type="scientific">Jannaschia seosinensis</name>
    <dbReference type="NCBI Taxonomy" id="313367"/>
    <lineage>
        <taxon>Bacteria</taxon>
        <taxon>Pseudomonadati</taxon>
        <taxon>Pseudomonadota</taxon>
        <taxon>Alphaproteobacteria</taxon>
        <taxon>Rhodobacterales</taxon>
        <taxon>Roseobacteraceae</taxon>
        <taxon>Jannaschia</taxon>
    </lineage>
</organism>
<dbReference type="Pfam" id="PF01593">
    <property type="entry name" value="Amino_oxidase"/>
    <property type="match status" value="1"/>
</dbReference>
<keyword evidence="5" id="KW-1185">Reference proteome</keyword>
<dbReference type="OrthoDB" id="9774675at2"/>
<name>A0A0M7BC81_9RHOB</name>
<evidence type="ECO:0000313" key="5">
    <source>
        <dbReference type="Proteomes" id="UP000049455"/>
    </source>
</evidence>
<dbReference type="InterPro" id="IPR002937">
    <property type="entry name" value="Amino_oxidase"/>
</dbReference>
<proteinExistence type="inferred from homology"/>
<evidence type="ECO:0000256" key="2">
    <source>
        <dbReference type="ARBA" id="ARBA00023002"/>
    </source>
</evidence>
<evidence type="ECO:0000259" key="3">
    <source>
        <dbReference type="Pfam" id="PF01593"/>
    </source>
</evidence>
<keyword evidence="2 4" id="KW-0560">Oxidoreductase</keyword>
<protein>
    <submittedName>
        <fullName evidence="4">Phytoene desaturase (Neurosporene-forming)</fullName>
        <ecNumber evidence="4">1.3.99.28</ecNumber>
    </submittedName>
</protein>
<comment type="similarity">
    <text evidence="1">Belongs to the carotenoid/retinoid oxidoreductase family.</text>
</comment>
<dbReference type="GO" id="GO:0016491">
    <property type="term" value="F:oxidoreductase activity"/>
    <property type="evidence" value="ECO:0007669"/>
    <property type="project" value="UniProtKB-KW"/>
</dbReference>
<dbReference type="RefSeq" id="WP_083480380.1">
    <property type="nucleotide sequence ID" value="NZ_CYPR01000102.1"/>
</dbReference>
<dbReference type="PANTHER" id="PTHR43734">
    <property type="entry name" value="PHYTOENE DESATURASE"/>
    <property type="match status" value="1"/>
</dbReference>
<dbReference type="Proteomes" id="UP000049455">
    <property type="component" value="Unassembled WGS sequence"/>
</dbReference>
<sequence length="458" mass="49303">MPRPPSPSAARPSGERPCAVIIGAGFGGLAAAMRLGACGWDVTIIDRLDVPGGRATSTMSDGHRFDLGPTILTDPDILRRLFLDCGFNSSDIPPMQSIDPIWTVVDERGRMLRLHQHDTVADVAAQVPGELRQWREIWAPRRAGSNLTGFLRDHLPAPRLMSWIERHLRDPRLQAALAMPAVLLGHDPRTAQIAHGLPEVMRSGMVANGHGLAAIARAMADAVAAQGGTIRLGEEVTKVSPHRACVTLKGGRDIEADAVILTAPIGRAVRKQRRSGHIGLFAWHFGTSGTTDLWPEVGLHTVLAPDDLRASFAALDANRIPEAPLVHLHRATVTDPSAAPEGGDTFCAVTPVPHLGHRHPLKWSDEAGRVRDRIRTRLETVMPGFADRVTTQMTMSPDEMRDRYLSPYGLAAPSLQPRVIEGPILRLVPGAAGGVAGALAGAEALVRWMPHPRMLATG</sequence>
<dbReference type="PANTHER" id="PTHR43734:SF7">
    <property type="entry name" value="4,4'-DIAPONEUROSPORENE OXYGENASE"/>
    <property type="match status" value="1"/>
</dbReference>
<evidence type="ECO:0000313" key="4">
    <source>
        <dbReference type="EMBL" id="CUH38945.1"/>
    </source>
</evidence>
<accession>A0A0M7BC81</accession>
<dbReference type="AlphaFoldDB" id="A0A0M7BC81"/>